<protein>
    <submittedName>
        <fullName evidence="10">Saccharopine dehydrogenase-domain-containing protein</fullName>
    </submittedName>
</protein>
<sequence>MVLRMISRRLAGVGGKRSLTTLGIRREDPKRIWERRVPLTPAAVEGLIANGKDVKVEIESCKRRCFPDTLYQRVGATVVPTLSKDVDVVLGIKEPPVDQVQALVNSEDKKRTWMIFSHTHKGQRYNTGLLSSFLDETQGQTLIDHELLTAPTPKGELKRVAAFGWYAGAVGAGEALSMTGLALLKRGVATPLLHLPRPYTFSSLEEYKAALRAIGDKIRSGSTTPDEPIVIGLTGAGNVSQGARAMLEALGAEWVTPEDLPGLKRSNQLYACMVPPSAYFSRGDGVEYSREDYYAAPDSYISSFSTKVAPYLTGLINGAGWKTGFPRIISNEDMERLIAESGGVPKLAAIQDVTCDMNGNLEMVDRATTIDTPYFEGPAGILINTIDILPTELAKDASEHFSKCLLPYVKHMSDPASTDKATQESLERATIVKEGRLTADHQWLQPRVDELRAASSKSAVTSSSRPRKQRVLLLGSGLVAGPAVEVFAGRPDVHLVIASNNLAEAENLVRSRSNVQAISLDVSDQSALSEAVSNSDVVVSLLPAPMHVGVAEHCIQHKKHLVTASYISPEMKGLHERAEQNNVVLLGECGLDPGIDSMAAMRILDRVQREGKTVTSFVSWCGGLPEPAASNVPLGYKFSWSPRAVLTAAQNDARFKLDGNLREISGENLLKEHFPKVDLWKGLALEGLANRDSIPYAEKYGLGPVDGLRDLYRGTLRYQGFSKLLDAFRSLGLISTSELSSKPQSWQEVLTASIGAASGEKVGRQDIVPFLRGRGIDAEVVEEAQEALGWLGLTRNAGPLPPLPNLRSPTPIDYFAALLANKLAYLPHERDSALLHHSFKLAPSVQGGKEQEVTASLLCYGTEEGSAMSITVGKTLAFAALRVLDGHVKARGVKGPYEREVWEGVLDNLEEVGVRVEEKWS</sequence>
<reference evidence="10" key="1">
    <citation type="submission" date="2023-02" db="EMBL/GenBank/DDBJ databases">
        <title>Identification and recombinant expression of a fungal hydrolase from Papiliotrema laurentii that hydrolyzes apple cutin and clears colloidal polyester polyurethane.</title>
        <authorList>
            <consortium name="DOE Joint Genome Institute"/>
            <person name="Roman V.A."/>
            <person name="Bojanowski C."/>
            <person name="Crable B.R."/>
            <person name="Wagner D.N."/>
            <person name="Hung C.S."/>
            <person name="Nadeau L.J."/>
            <person name="Schratz L."/>
            <person name="Haridas S."/>
            <person name="Pangilinan J."/>
            <person name="Lipzen A."/>
            <person name="Na H."/>
            <person name="Yan M."/>
            <person name="Ng V."/>
            <person name="Grigoriev I.V."/>
            <person name="Spatafora J.W."/>
            <person name="Barlow D."/>
            <person name="Biffinger J."/>
            <person name="Kelley-Loughnane N."/>
            <person name="Varaljay V.A."/>
            <person name="Crookes-Goodson W.J."/>
        </authorList>
    </citation>
    <scope>NUCLEOTIDE SEQUENCE</scope>
    <source>
        <strain evidence="10">5307AH</strain>
    </source>
</reference>
<dbReference type="SMART" id="SM01003">
    <property type="entry name" value="AlaDh_PNT_N"/>
    <property type="match status" value="1"/>
</dbReference>
<keyword evidence="11" id="KW-1185">Reference proteome</keyword>
<comment type="caution">
    <text evidence="10">The sequence shown here is derived from an EMBL/GenBank/DDBJ whole genome shotgun (WGS) entry which is preliminary data.</text>
</comment>
<evidence type="ECO:0000256" key="6">
    <source>
        <dbReference type="ARBA" id="ARBA00023268"/>
    </source>
</evidence>
<accession>A0AAD9CZ93</accession>
<dbReference type="EMBL" id="JAODAN010000005">
    <property type="protein sequence ID" value="KAK1924187.1"/>
    <property type="molecule type" value="Genomic_DNA"/>
</dbReference>
<dbReference type="SMART" id="SM01002">
    <property type="entry name" value="AlaDh_PNT_C"/>
    <property type="match status" value="1"/>
</dbReference>
<comment type="similarity">
    <text evidence="7">In the C-terminal section; belongs to the saccharopine dehydrogenase family.</text>
</comment>
<dbReference type="PANTHER" id="PTHR11133">
    <property type="entry name" value="SACCHAROPINE DEHYDROGENASE"/>
    <property type="match status" value="1"/>
</dbReference>
<organism evidence="10 11">
    <name type="scientific">Papiliotrema laurentii</name>
    <name type="common">Cryptococcus laurentii</name>
    <dbReference type="NCBI Taxonomy" id="5418"/>
    <lineage>
        <taxon>Eukaryota</taxon>
        <taxon>Fungi</taxon>
        <taxon>Dikarya</taxon>
        <taxon>Basidiomycota</taxon>
        <taxon>Agaricomycotina</taxon>
        <taxon>Tremellomycetes</taxon>
        <taxon>Tremellales</taxon>
        <taxon>Rhynchogastremaceae</taxon>
        <taxon>Papiliotrema</taxon>
    </lineage>
</organism>
<dbReference type="PANTHER" id="PTHR11133:SF22">
    <property type="entry name" value="ALPHA-AMINOADIPIC SEMIALDEHYDE SYNTHASE, MITOCHONDRIAL"/>
    <property type="match status" value="1"/>
</dbReference>
<dbReference type="Gene3D" id="3.40.50.720">
    <property type="entry name" value="NAD(P)-binding Rossmann-like Domain"/>
    <property type="match status" value="2"/>
</dbReference>
<gene>
    <name evidence="10" type="ORF">DB88DRAFT_526822</name>
</gene>
<keyword evidence="4" id="KW-0560">Oxidoreductase</keyword>
<name>A0AAD9CZ93_PAPLA</name>
<evidence type="ECO:0000256" key="7">
    <source>
        <dbReference type="ARBA" id="ARBA00025744"/>
    </source>
</evidence>
<evidence type="ECO:0000256" key="5">
    <source>
        <dbReference type="ARBA" id="ARBA00023154"/>
    </source>
</evidence>
<dbReference type="FunFam" id="3.40.50.720:FF:000072">
    <property type="entry name" value="Saccharopine dehydrogenase [NADP(+), L-glutamate-forming]"/>
    <property type="match status" value="1"/>
</dbReference>
<dbReference type="GO" id="GO:0019878">
    <property type="term" value="P:lysine biosynthetic process via aminoadipic acid"/>
    <property type="evidence" value="ECO:0007669"/>
    <property type="project" value="TreeGrafter"/>
</dbReference>
<dbReference type="InterPro" id="IPR051168">
    <property type="entry name" value="AASS"/>
</dbReference>
<dbReference type="Pfam" id="PF03435">
    <property type="entry name" value="Sacchrp_dh_NADP"/>
    <property type="match status" value="1"/>
</dbReference>
<keyword evidence="6" id="KW-0511">Multifunctional enzyme</keyword>
<dbReference type="SUPFAM" id="SSF51735">
    <property type="entry name" value="NAD(P)-binding Rossmann-fold domains"/>
    <property type="match status" value="1"/>
</dbReference>
<keyword evidence="3" id="KW-0521">NADP</keyword>
<dbReference type="SUPFAM" id="SSF55347">
    <property type="entry name" value="Glyceraldehyde-3-phosphate dehydrogenase-like, C-terminal domain"/>
    <property type="match status" value="1"/>
</dbReference>
<evidence type="ECO:0000313" key="10">
    <source>
        <dbReference type="EMBL" id="KAK1924187.1"/>
    </source>
</evidence>
<keyword evidence="5" id="KW-0457">Lysine biosynthesis</keyword>
<feature type="domain" description="Alanine dehydrogenase/pyridine nucleotide transhydrogenase N-terminal" evidence="9">
    <location>
        <begin position="23"/>
        <end position="170"/>
    </location>
</feature>
<feature type="domain" description="Alanine dehydrogenase/pyridine nucleotide transhydrogenase NAD(H)-binding" evidence="8">
    <location>
        <begin position="210"/>
        <end position="385"/>
    </location>
</feature>
<dbReference type="GO" id="GO:0004753">
    <property type="term" value="F:saccharopine dehydrogenase activity"/>
    <property type="evidence" value="ECO:0007669"/>
    <property type="project" value="TreeGrafter"/>
</dbReference>
<dbReference type="FunFam" id="3.30.360.10:FF:000008">
    <property type="entry name" value="Alpha-aminoadipic semialdehyde synthase, mitochondrial"/>
    <property type="match status" value="1"/>
</dbReference>
<dbReference type="GO" id="GO:0005737">
    <property type="term" value="C:cytoplasm"/>
    <property type="evidence" value="ECO:0007669"/>
    <property type="project" value="TreeGrafter"/>
</dbReference>
<keyword evidence="5" id="KW-0028">Amino-acid biosynthesis</keyword>
<dbReference type="InterPro" id="IPR036291">
    <property type="entry name" value="NAD(P)-bd_dom_sf"/>
</dbReference>
<dbReference type="SUPFAM" id="SSF52283">
    <property type="entry name" value="Formate/glycerate dehydrogenase catalytic domain-like"/>
    <property type="match status" value="1"/>
</dbReference>
<comment type="pathway">
    <text evidence="2">Amino-acid degradation; L-lysine degradation via saccharopine pathway; glutaryl-CoA from L-lysine: step 2/6.</text>
</comment>
<proteinExistence type="inferred from homology"/>
<dbReference type="InterPro" id="IPR007698">
    <property type="entry name" value="AlaDH/PNT_NAD(H)-bd"/>
</dbReference>
<dbReference type="InterPro" id="IPR005097">
    <property type="entry name" value="Sacchrp_dh_NADP-bd"/>
</dbReference>
<dbReference type="Pfam" id="PF05222">
    <property type="entry name" value="AlaDh_PNT_N"/>
    <property type="match status" value="1"/>
</dbReference>
<comment type="pathway">
    <text evidence="1">Amino-acid degradation; L-lysine degradation via saccharopine pathway; glutaryl-CoA from L-lysine: step 1/6.</text>
</comment>
<evidence type="ECO:0000313" key="11">
    <source>
        <dbReference type="Proteomes" id="UP001182556"/>
    </source>
</evidence>
<dbReference type="AlphaFoldDB" id="A0AAD9CZ93"/>
<evidence type="ECO:0000256" key="4">
    <source>
        <dbReference type="ARBA" id="ARBA00023002"/>
    </source>
</evidence>
<dbReference type="Gene3D" id="1.10.1870.10">
    <property type="entry name" value="Domain 3, Saccharopine reductase"/>
    <property type="match status" value="1"/>
</dbReference>
<evidence type="ECO:0000259" key="8">
    <source>
        <dbReference type="SMART" id="SM01002"/>
    </source>
</evidence>
<evidence type="ECO:0000256" key="1">
    <source>
        <dbReference type="ARBA" id="ARBA00004682"/>
    </source>
</evidence>
<dbReference type="CDD" id="cd12189">
    <property type="entry name" value="LKR_SDH_like"/>
    <property type="match status" value="1"/>
</dbReference>
<dbReference type="Pfam" id="PF01262">
    <property type="entry name" value="AlaDh_PNT_C"/>
    <property type="match status" value="1"/>
</dbReference>
<dbReference type="InterPro" id="IPR007886">
    <property type="entry name" value="AlaDH/PNT_N"/>
</dbReference>
<evidence type="ECO:0000256" key="3">
    <source>
        <dbReference type="ARBA" id="ARBA00022857"/>
    </source>
</evidence>
<dbReference type="Pfam" id="PF16653">
    <property type="entry name" value="Sacchrp_dh_C"/>
    <property type="match status" value="1"/>
</dbReference>
<evidence type="ECO:0000259" key="9">
    <source>
        <dbReference type="SMART" id="SM01003"/>
    </source>
</evidence>
<evidence type="ECO:0000256" key="2">
    <source>
        <dbReference type="ARBA" id="ARBA00004720"/>
    </source>
</evidence>
<dbReference type="InterPro" id="IPR032095">
    <property type="entry name" value="Sacchrp_dh-like_C"/>
</dbReference>
<dbReference type="Gene3D" id="3.30.360.10">
    <property type="entry name" value="Dihydrodipicolinate Reductase, domain 2"/>
    <property type="match status" value="1"/>
</dbReference>
<dbReference type="Proteomes" id="UP001182556">
    <property type="component" value="Unassembled WGS sequence"/>
</dbReference>